<comment type="caution">
    <text evidence="1">The sequence shown here is derived from an EMBL/GenBank/DDBJ whole genome shotgun (WGS) entry which is preliminary data.</text>
</comment>
<gene>
    <name evidence="1" type="ORF">MLD38_012702</name>
</gene>
<keyword evidence="2" id="KW-1185">Reference proteome</keyword>
<organism evidence="1 2">
    <name type="scientific">Melastoma candidum</name>
    <dbReference type="NCBI Taxonomy" id="119954"/>
    <lineage>
        <taxon>Eukaryota</taxon>
        <taxon>Viridiplantae</taxon>
        <taxon>Streptophyta</taxon>
        <taxon>Embryophyta</taxon>
        <taxon>Tracheophyta</taxon>
        <taxon>Spermatophyta</taxon>
        <taxon>Magnoliopsida</taxon>
        <taxon>eudicotyledons</taxon>
        <taxon>Gunneridae</taxon>
        <taxon>Pentapetalae</taxon>
        <taxon>rosids</taxon>
        <taxon>malvids</taxon>
        <taxon>Myrtales</taxon>
        <taxon>Melastomataceae</taxon>
        <taxon>Melastomatoideae</taxon>
        <taxon>Melastomateae</taxon>
        <taxon>Melastoma</taxon>
    </lineage>
</organism>
<proteinExistence type="predicted"/>
<name>A0ACB9R6S6_9MYRT</name>
<dbReference type="EMBL" id="CM042883">
    <property type="protein sequence ID" value="KAI4374742.1"/>
    <property type="molecule type" value="Genomic_DNA"/>
</dbReference>
<evidence type="ECO:0000313" key="2">
    <source>
        <dbReference type="Proteomes" id="UP001057402"/>
    </source>
</evidence>
<protein>
    <submittedName>
        <fullName evidence="1">Uncharacterized protein</fullName>
    </submittedName>
</protein>
<evidence type="ECO:0000313" key="1">
    <source>
        <dbReference type="EMBL" id="KAI4374742.1"/>
    </source>
</evidence>
<accession>A0ACB9R6S6</accession>
<sequence>MGQGRDDLIVKVRFLLHDKAGDNTLALLELIDQIQRFGIAYHFKEEIGSLLSKLFESYPNLTLGRCSDDDLYMVSLLFRLLRQQGHRASSDVFDVFKDPATGKFRESLAGNVLGVLGLFEAGHMLVPGDDILEEALAFTSTHLESVKEEREAPFIAKLVKQALKQPLRQGYPRVEAWHYIHIYQDDASCNETVLALAKSDFNYLQKLHHKEASDVVRWWKERDFVGHMPFMRDRIVECYLWILSVYFEPEFSFARVFLAKIVAMTSLMDDMFDAYGTLEEQELFTEALERHVAEFHEGALLYHNYFTYAEFIQLSPFPGGT</sequence>
<reference evidence="2" key="1">
    <citation type="journal article" date="2023" name="Front. Plant Sci.">
        <title>Chromosomal-level genome assembly of Melastoma candidum provides insights into trichome evolution.</title>
        <authorList>
            <person name="Zhong Y."/>
            <person name="Wu W."/>
            <person name="Sun C."/>
            <person name="Zou P."/>
            <person name="Liu Y."/>
            <person name="Dai S."/>
            <person name="Zhou R."/>
        </authorList>
    </citation>
    <scope>NUCLEOTIDE SEQUENCE [LARGE SCALE GENOMIC DNA]</scope>
</reference>
<dbReference type="Proteomes" id="UP001057402">
    <property type="component" value="Chromosome 4"/>
</dbReference>